<keyword evidence="1" id="KW-1133">Transmembrane helix</keyword>
<keyword evidence="1" id="KW-0472">Membrane</keyword>
<dbReference type="Proteomes" id="UP000199317">
    <property type="component" value="Unassembled WGS sequence"/>
</dbReference>
<dbReference type="AlphaFoldDB" id="A0A1H0VV88"/>
<evidence type="ECO:0000313" key="2">
    <source>
        <dbReference type="EMBL" id="SDP82161.1"/>
    </source>
</evidence>
<evidence type="ECO:0000313" key="3">
    <source>
        <dbReference type="Proteomes" id="UP000199317"/>
    </source>
</evidence>
<evidence type="ECO:0000256" key="1">
    <source>
        <dbReference type="SAM" id="Phobius"/>
    </source>
</evidence>
<proteinExistence type="predicted"/>
<dbReference type="Pfam" id="PF19744">
    <property type="entry name" value="DUF6232"/>
    <property type="match status" value="1"/>
</dbReference>
<sequence>MNEKTFFEYDGVKVTNARFIVDGQTFAMSNVTSVKPIAVPPNRLWGCVLLLLGLAGLISNPFFGVPVTGIAIYVIYRQKKTYHIMGTSQNPATPLFTDKT</sequence>
<keyword evidence="1" id="KW-0812">Transmembrane</keyword>
<gene>
    <name evidence="2" type="ORF">SAMN04489708_1292</name>
</gene>
<dbReference type="OrthoDB" id="8903924at2"/>
<reference evidence="3" key="1">
    <citation type="submission" date="2016-10" db="EMBL/GenBank/DDBJ databases">
        <authorList>
            <person name="Varghese N."/>
            <person name="Submissions S."/>
        </authorList>
    </citation>
    <scope>NUCLEOTIDE SEQUENCE [LARGE SCALE GENOMIC DNA]</scope>
    <source>
        <strain evidence="3">DSM 17101</strain>
    </source>
</reference>
<name>A0A1H0VV88_9BURK</name>
<feature type="transmembrane region" description="Helical" evidence="1">
    <location>
        <begin position="43"/>
        <end position="76"/>
    </location>
</feature>
<dbReference type="EMBL" id="FNJL01000029">
    <property type="protein sequence ID" value="SDP82161.1"/>
    <property type="molecule type" value="Genomic_DNA"/>
</dbReference>
<keyword evidence="3" id="KW-1185">Reference proteome</keyword>
<organism evidence="2 3">
    <name type="scientific">Paracidovorax cattleyae</name>
    <dbReference type="NCBI Taxonomy" id="80868"/>
    <lineage>
        <taxon>Bacteria</taxon>
        <taxon>Pseudomonadati</taxon>
        <taxon>Pseudomonadota</taxon>
        <taxon>Betaproteobacteria</taxon>
        <taxon>Burkholderiales</taxon>
        <taxon>Comamonadaceae</taxon>
        <taxon>Paracidovorax</taxon>
    </lineage>
</organism>
<dbReference type="InterPro" id="IPR045629">
    <property type="entry name" value="DUF6232"/>
</dbReference>
<protein>
    <submittedName>
        <fullName evidence="2">Uncharacterized protein</fullName>
    </submittedName>
</protein>
<dbReference type="RefSeq" id="WP_092837881.1">
    <property type="nucleotide sequence ID" value="NZ_CP028290.1"/>
</dbReference>
<accession>A0A1H0VV88</accession>